<evidence type="ECO:0000256" key="1">
    <source>
        <dbReference type="ARBA" id="ARBA00004123"/>
    </source>
</evidence>
<evidence type="ECO:0000256" key="2">
    <source>
        <dbReference type="ARBA" id="ARBA00022723"/>
    </source>
</evidence>
<dbReference type="Pfam" id="PF04082">
    <property type="entry name" value="Fungal_trans"/>
    <property type="match status" value="1"/>
</dbReference>
<dbReference type="GO" id="GO:0003677">
    <property type="term" value="F:DNA binding"/>
    <property type="evidence" value="ECO:0007669"/>
    <property type="project" value="InterPro"/>
</dbReference>
<dbReference type="InterPro" id="IPR036864">
    <property type="entry name" value="Zn2-C6_fun-type_DNA-bd_sf"/>
</dbReference>
<dbReference type="RefSeq" id="XP_016209758.1">
    <property type="nucleotide sequence ID" value="XM_016362473.1"/>
</dbReference>
<sequence length="747" mass="84202">MLTGQGNGKPSNAPQAARPQRVLACILCQQRKIKCNRTFPCSNCTKLGAQCVPATLMPRKRKRRFPERELLARLRHYEELLRQNKIDFEPLHGEYSTGKELPDTNEDGSAENEPSPAATATSSSSAAQQSNATYEAKSFWSAMNAGFRVDDVDSDSSQDEFQYANVQKSWSETHQYNDHLFFGAYRDVDLSPLQPSAVQIFKLWQIYLDNVNPLLKVTHTPTLQSCIVEAASNPTNISRELEALMFGIYCLAIHSLTHADCQRIFGSPKNELMKGFQFGCQQALGKCEFLRSADRNCLTAFYFYLLSSMPQTDPRSMSSMLGIAIRLSQRLQINNETSNRAHDPLEAEMRRRLWWSLITFDARISEMSDHREGMLTPTWDCAIPANVSDSELRPDMRTPPIAQTAPTEAIFAVVRGEMGKFLSRANFHLDFTNPVLKQMPLDKIAQQLKVTSIGAHRSESDELEDLIENKYLRHCDEENPTHFMTIWYARAYINRCRLIEYYSKCANRSSGDVASQSSSTAHQPTPSEAERQAAFDYAMTHLECDTKISSSPLTRGFLWLMEYNFPVIAYFQLVQHLRRRPLCEQAERAWKVMNDNFMARLDRQLDGERPQTNLIVKFFAKVVLGSWAVREMALAGQQHSLEPLPPTPPMIQALRLMVADKEAGPSGVSEKTESLASGGVMDPFLVGTMYSSTGMDMPMDLGISEFPHGLPDFAMAPFQVDNLFDFQGPSSSTGMYSHDLSTPYHGA</sequence>
<evidence type="ECO:0000256" key="3">
    <source>
        <dbReference type="ARBA" id="ARBA00023242"/>
    </source>
</evidence>
<dbReference type="SMART" id="SM00906">
    <property type="entry name" value="Fungal_trans"/>
    <property type="match status" value="1"/>
</dbReference>
<dbReference type="GO" id="GO:0008270">
    <property type="term" value="F:zinc ion binding"/>
    <property type="evidence" value="ECO:0007669"/>
    <property type="project" value="InterPro"/>
</dbReference>
<feature type="compositionally biased region" description="Low complexity" evidence="4">
    <location>
        <begin position="114"/>
        <end position="128"/>
    </location>
</feature>
<dbReference type="OrthoDB" id="2269373at2759"/>
<comment type="subcellular location">
    <subcellularLocation>
        <location evidence="1">Nucleus</location>
    </subcellularLocation>
</comment>
<dbReference type="Proteomes" id="UP000053259">
    <property type="component" value="Unassembled WGS sequence"/>
</dbReference>
<dbReference type="VEuPathDB" id="FungiDB:PV09_08552"/>
<dbReference type="InterPro" id="IPR007219">
    <property type="entry name" value="XnlR_reg_dom"/>
</dbReference>
<accession>A0A0D2ALD8</accession>
<dbReference type="Gene3D" id="4.10.240.10">
    <property type="entry name" value="Zn(2)-C6 fungal-type DNA-binding domain"/>
    <property type="match status" value="1"/>
</dbReference>
<name>A0A0D2ALD8_9PEZI</name>
<reference evidence="6 7" key="1">
    <citation type="submission" date="2015-01" db="EMBL/GenBank/DDBJ databases">
        <title>The Genome Sequence of Ochroconis gallopava CBS43764.</title>
        <authorList>
            <consortium name="The Broad Institute Genomics Platform"/>
            <person name="Cuomo C."/>
            <person name="de Hoog S."/>
            <person name="Gorbushina A."/>
            <person name="Stielow B."/>
            <person name="Teixiera M."/>
            <person name="Abouelleil A."/>
            <person name="Chapman S.B."/>
            <person name="Priest M."/>
            <person name="Young S.K."/>
            <person name="Wortman J."/>
            <person name="Nusbaum C."/>
            <person name="Birren B."/>
        </authorList>
    </citation>
    <scope>NUCLEOTIDE SEQUENCE [LARGE SCALE GENOMIC DNA]</scope>
    <source>
        <strain evidence="6 7">CBS 43764</strain>
    </source>
</reference>
<dbReference type="GO" id="GO:0006351">
    <property type="term" value="P:DNA-templated transcription"/>
    <property type="evidence" value="ECO:0007669"/>
    <property type="project" value="InterPro"/>
</dbReference>
<dbReference type="HOGENOM" id="CLU_004083_5_0_1"/>
<dbReference type="PANTHER" id="PTHR31001">
    <property type="entry name" value="UNCHARACTERIZED TRANSCRIPTIONAL REGULATORY PROTEIN"/>
    <property type="match status" value="1"/>
</dbReference>
<dbReference type="Pfam" id="PF00172">
    <property type="entry name" value="Zn_clus"/>
    <property type="match status" value="1"/>
</dbReference>
<dbReference type="CDD" id="cd00067">
    <property type="entry name" value="GAL4"/>
    <property type="match status" value="1"/>
</dbReference>
<dbReference type="SUPFAM" id="SSF57701">
    <property type="entry name" value="Zn2/Cys6 DNA-binding domain"/>
    <property type="match status" value="1"/>
</dbReference>
<evidence type="ECO:0000259" key="5">
    <source>
        <dbReference type="PROSITE" id="PS50048"/>
    </source>
</evidence>
<dbReference type="AlphaFoldDB" id="A0A0D2ALD8"/>
<evidence type="ECO:0000313" key="6">
    <source>
        <dbReference type="EMBL" id="KIV99888.1"/>
    </source>
</evidence>
<feature type="region of interest" description="Disordered" evidence="4">
    <location>
        <begin position="91"/>
        <end position="128"/>
    </location>
</feature>
<dbReference type="STRING" id="253628.A0A0D2ALD8"/>
<dbReference type="GeneID" id="27316525"/>
<gene>
    <name evidence="6" type="ORF">PV09_08552</name>
</gene>
<dbReference type="GO" id="GO:0000981">
    <property type="term" value="F:DNA-binding transcription factor activity, RNA polymerase II-specific"/>
    <property type="evidence" value="ECO:0007669"/>
    <property type="project" value="InterPro"/>
</dbReference>
<protein>
    <recommendedName>
        <fullName evidence="5">Zn(2)-C6 fungal-type domain-containing protein</fullName>
    </recommendedName>
</protein>
<dbReference type="GO" id="GO:0005634">
    <property type="term" value="C:nucleus"/>
    <property type="evidence" value="ECO:0007669"/>
    <property type="project" value="UniProtKB-SubCell"/>
</dbReference>
<keyword evidence="7" id="KW-1185">Reference proteome</keyword>
<feature type="domain" description="Zn(2)-C6 fungal-type" evidence="5">
    <location>
        <begin position="24"/>
        <end position="52"/>
    </location>
</feature>
<dbReference type="InterPro" id="IPR001138">
    <property type="entry name" value="Zn2Cys6_DnaBD"/>
</dbReference>
<dbReference type="PANTHER" id="PTHR31001:SF45">
    <property type="entry name" value="ZN(II)2CYS6 TRANSCRIPTION FACTOR (EUROFUNG)"/>
    <property type="match status" value="1"/>
</dbReference>
<dbReference type="InterPro" id="IPR050613">
    <property type="entry name" value="Sec_Metabolite_Reg"/>
</dbReference>
<dbReference type="SMART" id="SM00066">
    <property type="entry name" value="GAL4"/>
    <property type="match status" value="1"/>
</dbReference>
<evidence type="ECO:0000313" key="7">
    <source>
        <dbReference type="Proteomes" id="UP000053259"/>
    </source>
</evidence>
<keyword evidence="3" id="KW-0539">Nucleus</keyword>
<proteinExistence type="predicted"/>
<dbReference type="CDD" id="cd12148">
    <property type="entry name" value="fungal_TF_MHR"/>
    <property type="match status" value="1"/>
</dbReference>
<organism evidence="6 7">
    <name type="scientific">Verruconis gallopava</name>
    <dbReference type="NCBI Taxonomy" id="253628"/>
    <lineage>
        <taxon>Eukaryota</taxon>
        <taxon>Fungi</taxon>
        <taxon>Dikarya</taxon>
        <taxon>Ascomycota</taxon>
        <taxon>Pezizomycotina</taxon>
        <taxon>Dothideomycetes</taxon>
        <taxon>Pleosporomycetidae</taxon>
        <taxon>Venturiales</taxon>
        <taxon>Sympoventuriaceae</taxon>
        <taxon>Verruconis</taxon>
    </lineage>
</organism>
<dbReference type="PROSITE" id="PS50048">
    <property type="entry name" value="ZN2_CY6_FUNGAL_2"/>
    <property type="match status" value="1"/>
</dbReference>
<keyword evidence="2" id="KW-0479">Metal-binding</keyword>
<dbReference type="InParanoid" id="A0A0D2ALD8"/>
<dbReference type="EMBL" id="KN847570">
    <property type="protein sequence ID" value="KIV99888.1"/>
    <property type="molecule type" value="Genomic_DNA"/>
</dbReference>
<evidence type="ECO:0000256" key="4">
    <source>
        <dbReference type="SAM" id="MobiDB-lite"/>
    </source>
</evidence>